<feature type="domain" description="SnoaL-like" evidence="1">
    <location>
        <begin position="24"/>
        <end position="131"/>
    </location>
</feature>
<protein>
    <submittedName>
        <fullName evidence="2">Nuclear transport factor 2 family protein</fullName>
    </submittedName>
</protein>
<proteinExistence type="predicted"/>
<dbReference type="InterPro" id="IPR032710">
    <property type="entry name" value="NTF2-like_dom_sf"/>
</dbReference>
<comment type="caution">
    <text evidence="2">The sequence shown here is derived from an EMBL/GenBank/DDBJ whole genome shotgun (WGS) entry which is preliminary data.</text>
</comment>
<evidence type="ECO:0000313" key="2">
    <source>
        <dbReference type="EMBL" id="GAA0962088.1"/>
    </source>
</evidence>
<dbReference type="Gene3D" id="3.10.450.50">
    <property type="match status" value="1"/>
</dbReference>
<evidence type="ECO:0000259" key="1">
    <source>
        <dbReference type="Pfam" id="PF12680"/>
    </source>
</evidence>
<name>A0ABP4C9T7_9ACTN</name>
<dbReference type="InterPro" id="IPR037401">
    <property type="entry name" value="SnoaL-like"/>
</dbReference>
<evidence type="ECO:0000313" key="3">
    <source>
        <dbReference type="Proteomes" id="UP001500665"/>
    </source>
</evidence>
<dbReference type="Proteomes" id="UP001500665">
    <property type="component" value="Unassembled WGS sequence"/>
</dbReference>
<organism evidence="2 3">
    <name type="scientific">Actinocorallia libanotica</name>
    <dbReference type="NCBI Taxonomy" id="46162"/>
    <lineage>
        <taxon>Bacteria</taxon>
        <taxon>Bacillati</taxon>
        <taxon>Actinomycetota</taxon>
        <taxon>Actinomycetes</taxon>
        <taxon>Streptosporangiales</taxon>
        <taxon>Thermomonosporaceae</taxon>
        <taxon>Actinocorallia</taxon>
    </lineage>
</organism>
<gene>
    <name evidence="2" type="ORF">GCM10009550_55610</name>
</gene>
<keyword evidence="3" id="KW-1185">Reference proteome</keyword>
<dbReference type="RefSeq" id="WP_344243943.1">
    <property type="nucleotide sequence ID" value="NZ_BAAAHH010000027.1"/>
</dbReference>
<sequence>MTSSSAVLWEAPDGDHPARRAALRSMTAASAGKRDEWLAAFSADALVEDPVGPSMLDPEGEGHRGHAGIAKFWDDFVGPVQGIRFHVKDSFANGPCCANIATLTMTLGHGATMLVDCVIVYTVDEEGLITSLRAHWEPERAMATLSG</sequence>
<reference evidence="3" key="1">
    <citation type="journal article" date="2019" name="Int. J. Syst. Evol. Microbiol.">
        <title>The Global Catalogue of Microorganisms (GCM) 10K type strain sequencing project: providing services to taxonomists for standard genome sequencing and annotation.</title>
        <authorList>
            <consortium name="The Broad Institute Genomics Platform"/>
            <consortium name="The Broad Institute Genome Sequencing Center for Infectious Disease"/>
            <person name="Wu L."/>
            <person name="Ma J."/>
        </authorList>
    </citation>
    <scope>NUCLEOTIDE SEQUENCE [LARGE SCALE GENOMIC DNA]</scope>
    <source>
        <strain evidence="3">JCM 10696</strain>
    </source>
</reference>
<dbReference type="SUPFAM" id="SSF54427">
    <property type="entry name" value="NTF2-like"/>
    <property type="match status" value="1"/>
</dbReference>
<dbReference type="EMBL" id="BAAAHH010000027">
    <property type="protein sequence ID" value="GAA0962088.1"/>
    <property type="molecule type" value="Genomic_DNA"/>
</dbReference>
<dbReference type="Pfam" id="PF12680">
    <property type="entry name" value="SnoaL_2"/>
    <property type="match status" value="1"/>
</dbReference>
<accession>A0ABP4C9T7</accession>